<protein>
    <submittedName>
        <fullName evidence="1">Uncharacterized protein</fullName>
    </submittedName>
</protein>
<evidence type="ECO:0000313" key="1">
    <source>
        <dbReference type="EMBL" id="GGC34378.1"/>
    </source>
</evidence>
<proteinExistence type="predicted"/>
<dbReference type="EMBL" id="BMCH01000005">
    <property type="protein sequence ID" value="GGC34378.1"/>
    <property type="molecule type" value="Genomic_DNA"/>
</dbReference>
<name>A0ABQ1M444_9PROT</name>
<sequence length="91" mass="10103">MSADPSNHQPSEVPEALNLEACHAASLEFQSVCDRYDLSVSQRLDLLADMTARAAHEIAGRDPGWQHAARIVLETMQRHARTRLQHLTGMA</sequence>
<comment type="caution">
    <text evidence="1">The sequence shown here is derived from an EMBL/GenBank/DDBJ whole genome shotgun (WGS) entry which is preliminary data.</text>
</comment>
<accession>A0ABQ1M444</accession>
<keyword evidence="2" id="KW-1185">Reference proteome</keyword>
<gene>
    <name evidence="1" type="ORF">GCM10007207_19910</name>
</gene>
<dbReference type="RefSeq" id="WP_188426636.1">
    <property type="nucleotide sequence ID" value="NZ_BMCH01000005.1"/>
</dbReference>
<organism evidence="1 2">
    <name type="scientific">Asaia siamensis</name>
    <dbReference type="NCBI Taxonomy" id="110479"/>
    <lineage>
        <taxon>Bacteria</taxon>
        <taxon>Pseudomonadati</taxon>
        <taxon>Pseudomonadota</taxon>
        <taxon>Alphaproteobacteria</taxon>
        <taxon>Acetobacterales</taxon>
        <taxon>Acetobacteraceae</taxon>
        <taxon>Asaia</taxon>
    </lineage>
</organism>
<evidence type="ECO:0000313" key="2">
    <source>
        <dbReference type="Proteomes" id="UP000637769"/>
    </source>
</evidence>
<reference evidence="2" key="1">
    <citation type="journal article" date="2019" name="Int. J. Syst. Evol. Microbiol.">
        <title>The Global Catalogue of Microorganisms (GCM) 10K type strain sequencing project: providing services to taxonomists for standard genome sequencing and annotation.</title>
        <authorList>
            <consortium name="The Broad Institute Genomics Platform"/>
            <consortium name="The Broad Institute Genome Sequencing Center for Infectious Disease"/>
            <person name="Wu L."/>
            <person name="Ma J."/>
        </authorList>
    </citation>
    <scope>NUCLEOTIDE SEQUENCE [LARGE SCALE GENOMIC DNA]</scope>
    <source>
        <strain evidence="2">CCM 7132</strain>
    </source>
</reference>
<dbReference type="Proteomes" id="UP000637769">
    <property type="component" value="Unassembled WGS sequence"/>
</dbReference>